<dbReference type="OrthoDB" id="7722975at2759"/>
<evidence type="ECO:0000256" key="1">
    <source>
        <dbReference type="SAM" id="Phobius"/>
    </source>
</evidence>
<keyword evidence="1" id="KW-0472">Membrane</keyword>
<gene>
    <name evidence="2" type="ORF">PNAL_LOCUS2855</name>
</gene>
<sequence>MEASHCFSKPRSALQYKLVHTSGSVGPKYHLCGSILLLCFTYRMSQCRSSNATIALVSPLANLFCFGTSTTCHYMLDSAKQLPSFYILLGRIGIISHIWGTSISILCLEANDGKQQFNGPGSHTGWGDLCHLFDNQTKRKDRTSAGYLRLWGLALWNVSLYNAVFSSVTRLTASYIFLGLVSGIGG</sequence>
<accession>A0A9W4MMZ5</accession>
<feature type="transmembrane region" description="Helical" evidence="1">
    <location>
        <begin position="146"/>
        <end position="165"/>
    </location>
</feature>
<organism evidence="2 3">
    <name type="scientific">Penicillium nalgiovense</name>
    <dbReference type="NCBI Taxonomy" id="60175"/>
    <lineage>
        <taxon>Eukaryota</taxon>
        <taxon>Fungi</taxon>
        <taxon>Dikarya</taxon>
        <taxon>Ascomycota</taxon>
        <taxon>Pezizomycotina</taxon>
        <taxon>Eurotiomycetes</taxon>
        <taxon>Eurotiomycetidae</taxon>
        <taxon>Eurotiales</taxon>
        <taxon>Aspergillaceae</taxon>
        <taxon>Penicillium</taxon>
    </lineage>
</organism>
<evidence type="ECO:0000313" key="2">
    <source>
        <dbReference type="EMBL" id="CAG8035506.1"/>
    </source>
</evidence>
<reference evidence="2" key="1">
    <citation type="submission" date="2021-07" db="EMBL/GenBank/DDBJ databases">
        <authorList>
            <person name="Branca A.L. A."/>
        </authorList>
    </citation>
    <scope>NUCLEOTIDE SEQUENCE</scope>
</reference>
<dbReference type="Proteomes" id="UP001153461">
    <property type="component" value="Unassembled WGS sequence"/>
</dbReference>
<dbReference type="AlphaFoldDB" id="A0A9W4MMZ5"/>
<feature type="transmembrane region" description="Helical" evidence="1">
    <location>
        <begin position="88"/>
        <end position="108"/>
    </location>
</feature>
<dbReference type="EMBL" id="CAJVNV010000094">
    <property type="protein sequence ID" value="CAG8035506.1"/>
    <property type="molecule type" value="Genomic_DNA"/>
</dbReference>
<proteinExistence type="predicted"/>
<evidence type="ECO:0000313" key="3">
    <source>
        <dbReference type="Proteomes" id="UP001153461"/>
    </source>
</evidence>
<keyword evidence="1" id="KW-1133">Transmembrane helix</keyword>
<feature type="transmembrane region" description="Helical" evidence="1">
    <location>
        <begin position="52"/>
        <end position="76"/>
    </location>
</feature>
<comment type="caution">
    <text evidence="2">The sequence shown here is derived from an EMBL/GenBank/DDBJ whole genome shotgun (WGS) entry which is preliminary data.</text>
</comment>
<name>A0A9W4MMZ5_PENNA</name>
<protein>
    <submittedName>
        <fullName evidence="2">Uncharacterized protein</fullName>
    </submittedName>
</protein>
<keyword evidence="1" id="KW-0812">Transmembrane</keyword>